<dbReference type="Proteomes" id="UP001244011">
    <property type="component" value="Unassembled WGS sequence"/>
</dbReference>
<sequence>MASLALIRRLEEAFFGAWPALAQVFDDGWVLQFADGYTKRANSINPTYPALDDAEVKIDRAEGCDLNQRLEARGYQATNVARALYLSALTAEAPSLPASVTLRLDASPHDGWLEASLAMTPLDPSRAATLRRMLDGIVPVACFGWLSENGQPLAAAFAVVQGPLMSTYHAVTVPAARRRGLMRALLGRLIAWAMEEGATAGGLFVVANNEAAGALYQRLGYEELYRYHYRVAPA</sequence>
<reference evidence="2" key="1">
    <citation type="submission" date="2023-06" db="EMBL/GenBank/DDBJ databases">
        <title>Genome-scale phylogeny and comparative genomics of the fungal order Sordariales.</title>
        <authorList>
            <consortium name="Lawrence Berkeley National Laboratory"/>
            <person name="Hensen N."/>
            <person name="Bonometti L."/>
            <person name="Westerberg I."/>
            <person name="Brannstrom I.O."/>
            <person name="Guillou S."/>
            <person name="Cros-Aarteil S."/>
            <person name="Calhoun S."/>
            <person name="Haridas S."/>
            <person name="Kuo A."/>
            <person name="Mondo S."/>
            <person name="Pangilinan J."/>
            <person name="Riley R."/>
            <person name="Labutti K."/>
            <person name="Andreopoulos B."/>
            <person name="Lipzen A."/>
            <person name="Chen C."/>
            <person name="Yanf M."/>
            <person name="Daum C."/>
            <person name="Ng V."/>
            <person name="Clum A."/>
            <person name="Steindorff A."/>
            <person name="Ohm R."/>
            <person name="Martin F."/>
            <person name="Silar P."/>
            <person name="Natvig D."/>
            <person name="Lalanne C."/>
            <person name="Gautier V."/>
            <person name="Ament-Velasquez S.L."/>
            <person name="Kruys A."/>
            <person name="Hutchinson M.I."/>
            <person name="Powell A.J."/>
            <person name="Barry K."/>
            <person name="Miller A.N."/>
            <person name="Grigoriev I.V."/>
            <person name="Debuchy R."/>
            <person name="Gladieux P."/>
            <person name="Thoren M.H."/>
            <person name="Johannesson H."/>
        </authorList>
    </citation>
    <scope>NUCLEOTIDE SEQUENCE</scope>
    <source>
        <strain evidence="2">8032-3</strain>
    </source>
</reference>
<evidence type="ECO:0000313" key="2">
    <source>
        <dbReference type="EMBL" id="KAK1765244.1"/>
    </source>
</evidence>
<protein>
    <submittedName>
        <fullName evidence="2">GNAT family N-acetyltransferase</fullName>
    </submittedName>
</protein>
<dbReference type="EMBL" id="MU839016">
    <property type="protein sequence ID" value="KAK1765244.1"/>
    <property type="molecule type" value="Genomic_DNA"/>
</dbReference>
<dbReference type="InterPro" id="IPR056935">
    <property type="entry name" value="Rv0428c-like_C"/>
</dbReference>
<comment type="caution">
    <text evidence="2">The sequence shown here is derived from an EMBL/GenBank/DDBJ whole genome shotgun (WGS) entry which is preliminary data.</text>
</comment>
<name>A0AAJ0BY44_9PEZI</name>
<dbReference type="InterPro" id="IPR016181">
    <property type="entry name" value="Acyl_CoA_acyltransferase"/>
</dbReference>
<evidence type="ECO:0000313" key="3">
    <source>
        <dbReference type="Proteomes" id="UP001244011"/>
    </source>
</evidence>
<dbReference type="Gene3D" id="3.40.630.30">
    <property type="match status" value="1"/>
</dbReference>
<dbReference type="Pfam" id="PF24553">
    <property type="entry name" value="Rv0428c_C"/>
    <property type="match status" value="1"/>
</dbReference>
<evidence type="ECO:0000259" key="1">
    <source>
        <dbReference type="PROSITE" id="PS51186"/>
    </source>
</evidence>
<accession>A0AAJ0BY44</accession>
<proteinExistence type="predicted"/>
<dbReference type="PROSITE" id="PS51186">
    <property type="entry name" value="GNAT"/>
    <property type="match status" value="1"/>
</dbReference>
<dbReference type="RefSeq" id="XP_060281457.1">
    <property type="nucleotide sequence ID" value="XM_060431720.1"/>
</dbReference>
<dbReference type="AlphaFoldDB" id="A0AAJ0BY44"/>
<feature type="domain" description="N-acetyltransferase" evidence="1">
    <location>
        <begin position="100"/>
        <end position="234"/>
    </location>
</feature>
<dbReference type="GO" id="GO:0016747">
    <property type="term" value="F:acyltransferase activity, transferring groups other than amino-acyl groups"/>
    <property type="evidence" value="ECO:0007669"/>
    <property type="project" value="InterPro"/>
</dbReference>
<gene>
    <name evidence="2" type="ORF">QBC33DRAFT_593296</name>
</gene>
<dbReference type="GeneID" id="85314907"/>
<dbReference type="InterPro" id="IPR000182">
    <property type="entry name" value="GNAT_dom"/>
</dbReference>
<dbReference type="SUPFAM" id="SSF55729">
    <property type="entry name" value="Acyl-CoA N-acyltransferases (Nat)"/>
    <property type="match status" value="1"/>
</dbReference>
<organism evidence="2 3">
    <name type="scientific">Phialemonium atrogriseum</name>
    <dbReference type="NCBI Taxonomy" id="1093897"/>
    <lineage>
        <taxon>Eukaryota</taxon>
        <taxon>Fungi</taxon>
        <taxon>Dikarya</taxon>
        <taxon>Ascomycota</taxon>
        <taxon>Pezizomycotina</taxon>
        <taxon>Sordariomycetes</taxon>
        <taxon>Sordariomycetidae</taxon>
        <taxon>Cephalothecales</taxon>
        <taxon>Cephalothecaceae</taxon>
        <taxon>Phialemonium</taxon>
    </lineage>
</organism>
<keyword evidence="3" id="KW-1185">Reference proteome</keyword>